<reference evidence="1 2" key="1">
    <citation type="submission" date="2019-06" db="EMBL/GenBank/DDBJ databases">
        <authorList>
            <person name="Broberg M."/>
        </authorList>
    </citation>
    <scope>NUCLEOTIDE SEQUENCE [LARGE SCALE GENOMIC DNA]</scope>
</reference>
<protein>
    <submittedName>
        <fullName evidence="1">Uncharacterized protein</fullName>
    </submittedName>
</protein>
<gene>
    <name evidence="1" type="ORF">CLO192961_LOCUS200313</name>
</gene>
<keyword evidence="2" id="KW-1185">Reference proteome</keyword>
<organism evidence="1 2">
    <name type="scientific">Bionectria ochroleuca</name>
    <name type="common">Gliocladium roseum</name>
    <dbReference type="NCBI Taxonomy" id="29856"/>
    <lineage>
        <taxon>Eukaryota</taxon>
        <taxon>Fungi</taxon>
        <taxon>Dikarya</taxon>
        <taxon>Ascomycota</taxon>
        <taxon>Pezizomycotina</taxon>
        <taxon>Sordariomycetes</taxon>
        <taxon>Hypocreomycetidae</taxon>
        <taxon>Hypocreales</taxon>
        <taxon>Bionectriaceae</taxon>
        <taxon>Clonostachys</taxon>
    </lineage>
</organism>
<evidence type="ECO:0000313" key="1">
    <source>
        <dbReference type="EMBL" id="VUC27060.1"/>
    </source>
</evidence>
<sequence>MEGMCFALKAAIWNRVLVLQEVLDAVGRDVLTYPGRDFFSAKAETYPAGLFSHEKLFEISLATLKRFKGDNPNGSHTNAEEVDRIWTWHSDRDPIEVEDRLFMFFSSLETYEQFLLWQLDIRHISTIDRNSDLGHQFRQYLGNHKAKSEHFFELAHFLDVSFGNIWKRNRALTNAIMDSAGECKDFTGHSAAVAEWATSQGFVQPPRLSPSPDEQDPWSTYIEFVHFLSVYHKMSGHNVDAGMADISQEWAILAREMQPECTAISLLHRLEMQDNVSEAENNLCENYLALFRRLRDDVTVADYHSASLLWALGLGLKYEGQC</sequence>
<name>A0ABY6UAJ3_BIOOC</name>
<evidence type="ECO:0000313" key="2">
    <source>
        <dbReference type="Proteomes" id="UP000766486"/>
    </source>
</evidence>
<dbReference type="Proteomes" id="UP000766486">
    <property type="component" value="Unassembled WGS sequence"/>
</dbReference>
<proteinExistence type="predicted"/>
<dbReference type="EMBL" id="CABFNS010000761">
    <property type="protein sequence ID" value="VUC27060.1"/>
    <property type="molecule type" value="Genomic_DNA"/>
</dbReference>
<comment type="caution">
    <text evidence="1">The sequence shown here is derived from an EMBL/GenBank/DDBJ whole genome shotgun (WGS) entry which is preliminary data.</text>
</comment>
<accession>A0ABY6UAJ3</accession>